<dbReference type="InterPro" id="IPR036291">
    <property type="entry name" value="NAD(P)-bd_dom_sf"/>
</dbReference>
<comment type="caution">
    <text evidence="5">The sequence shown here is derived from an EMBL/GenBank/DDBJ whole genome shotgun (WGS) entry which is preliminary data.</text>
</comment>
<keyword evidence="4" id="KW-0472">Membrane</keyword>
<dbReference type="PANTHER" id="PTHR24322">
    <property type="entry name" value="PKSB"/>
    <property type="match status" value="1"/>
</dbReference>
<protein>
    <recommendedName>
        <fullName evidence="7">Epidermal retinol dehydrogenase 2-like</fullName>
    </recommendedName>
</protein>
<evidence type="ECO:0000313" key="5">
    <source>
        <dbReference type="EMBL" id="KAH9417398.1"/>
    </source>
</evidence>
<evidence type="ECO:0000256" key="4">
    <source>
        <dbReference type="SAM" id="Phobius"/>
    </source>
</evidence>
<keyword evidence="4" id="KW-0812">Transmembrane</keyword>
<comment type="similarity">
    <text evidence="1 3">Belongs to the short-chain dehydrogenases/reductases (SDR) family.</text>
</comment>
<dbReference type="PRINTS" id="PR00081">
    <property type="entry name" value="GDHRDH"/>
</dbReference>
<dbReference type="Pfam" id="PF00106">
    <property type="entry name" value="adh_short"/>
    <property type="match status" value="1"/>
</dbReference>
<dbReference type="EMBL" id="NJHN03000077">
    <property type="protein sequence ID" value="KAH9417398.1"/>
    <property type="molecule type" value="Genomic_DNA"/>
</dbReference>
<dbReference type="SUPFAM" id="SSF51735">
    <property type="entry name" value="NAD(P)-binding Rossmann-fold domains"/>
    <property type="match status" value="1"/>
</dbReference>
<proteinExistence type="inferred from homology"/>
<feature type="transmembrane region" description="Helical" evidence="4">
    <location>
        <begin position="21"/>
        <end position="42"/>
    </location>
</feature>
<keyword evidence="2" id="KW-0560">Oxidoreductase</keyword>
<dbReference type="CDD" id="cd05339">
    <property type="entry name" value="17beta-HSDXI-like_SDR_c"/>
    <property type="match status" value="1"/>
</dbReference>
<evidence type="ECO:0000313" key="6">
    <source>
        <dbReference type="Proteomes" id="UP000887458"/>
    </source>
</evidence>
<organism evidence="5 6">
    <name type="scientific">Dermatophagoides pteronyssinus</name>
    <name type="common">European house dust mite</name>
    <dbReference type="NCBI Taxonomy" id="6956"/>
    <lineage>
        <taxon>Eukaryota</taxon>
        <taxon>Metazoa</taxon>
        <taxon>Ecdysozoa</taxon>
        <taxon>Arthropoda</taxon>
        <taxon>Chelicerata</taxon>
        <taxon>Arachnida</taxon>
        <taxon>Acari</taxon>
        <taxon>Acariformes</taxon>
        <taxon>Sarcoptiformes</taxon>
        <taxon>Astigmata</taxon>
        <taxon>Psoroptidia</taxon>
        <taxon>Analgoidea</taxon>
        <taxon>Pyroglyphidae</taxon>
        <taxon>Dermatophagoidinae</taxon>
        <taxon>Dermatophagoides</taxon>
    </lineage>
</organism>
<name>A0ABQ8J481_DERPT</name>
<evidence type="ECO:0008006" key="7">
    <source>
        <dbReference type="Google" id="ProtNLM"/>
    </source>
</evidence>
<evidence type="ECO:0000256" key="3">
    <source>
        <dbReference type="RuleBase" id="RU000363"/>
    </source>
</evidence>
<keyword evidence="4" id="KW-1133">Transmembrane helix</keyword>
<evidence type="ECO:0000256" key="2">
    <source>
        <dbReference type="ARBA" id="ARBA00023002"/>
    </source>
</evidence>
<dbReference type="InterPro" id="IPR002347">
    <property type="entry name" value="SDR_fam"/>
</dbReference>
<reference evidence="5 6" key="2">
    <citation type="journal article" date="2022" name="Mol. Biol. Evol.">
        <title>Comparative Genomics Reveals Insights into the Divergent Evolution of Astigmatic Mites and Household Pest Adaptations.</title>
        <authorList>
            <person name="Xiong Q."/>
            <person name="Wan A.T."/>
            <person name="Liu X."/>
            <person name="Fung C.S."/>
            <person name="Xiao X."/>
            <person name="Malainual N."/>
            <person name="Hou J."/>
            <person name="Wang L."/>
            <person name="Wang M."/>
            <person name="Yang K.Y."/>
            <person name="Cui Y."/>
            <person name="Leung E.L."/>
            <person name="Nong W."/>
            <person name="Shin S.K."/>
            <person name="Au S.W."/>
            <person name="Jeong K.Y."/>
            <person name="Chew F.T."/>
            <person name="Hui J.H."/>
            <person name="Leung T.F."/>
            <person name="Tungtrongchitr A."/>
            <person name="Zhong N."/>
            <person name="Liu Z."/>
            <person name="Tsui S.K."/>
        </authorList>
    </citation>
    <scope>NUCLEOTIDE SEQUENCE [LARGE SCALE GENOMIC DNA]</scope>
    <source>
        <strain evidence="5">Derp</strain>
    </source>
</reference>
<dbReference type="Proteomes" id="UP000887458">
    <property type="component" value="Unassembled WGS sequence"/>
</dbReference>
<dbReference type="PANTHER" id="PTHR24322:SF736">
    <property type="entry name" value="RETINOL DEHYDROGENASE 10"/>
    <property type="match status" value="1"/>
</dbReference>
<dbReference type="PRINTS" id="PR00080">
    <property type="entry name" value="SDRFAMILY"/>
</dbReference>
<keyword evidence="6" id="KW-1185">Reference proteome</keyword>
<gene>
    <name evidence="5" type="ORF">DERP_007396</name>
</gene>
<sequence>MEQQKNSSSKMKMTRTTSNRFISVLLIFYYLIKNFLLLFIPIRLLKQPKNIHDKLILITGGGNGIGQLMTLKFLKLGAKVIVWDIDPLALDRTRKLAKDMIKKMAKQIENDLGNGTRVDILINNAGIVVGKNILDLSDDEIQRTMMVNTISHFFTIRTFLPGMIEQKSGHIVTISSVAGDIGAGSLTDYCTSKFAATGLTESLEFELAKANLDKQIKISVVKPWVITTGMFDGLDSGIFPPLKPETVAEKIVEGILFEQSVIVIPWYFKFIIILWKILPHDCLVHVYNLVGAFESMDHFVGRK</sequence>
<reference evidence="5 6" key="1">
    <citation type="journal article" date="2018" name="J. Allergy Clin. Immunol.">
        <title>High-quality assembly of Dermatophagoides pteronyssinus genome and transcriptome reveals a wide range of novel allergens.</title>
        <authorList>
            <person name="Liu X.Y."/>
            <person name="Yang K.Y."/>
            <person name="Wang M.Q."/>
            <person name="Kwok J.S."/>
            <person name="Zeng X."/>
            <person name="Yang Z."/>
            <person name="Xiao X.J."/>
            <person name="Lau C.P."/>
            <person name="Li Y."/>
            <person name="Huang Z.M."/>
            <person name="Ba J.G."/>
            <person name="Yim A.K."/>
            <person name="Ouyang C.Y."/>
            <person name="Ngai S.M."/>
            <person name="Chan T.F."/>
            <person name="Leung E.L."/>
            <person name="Liu L."/>
            <person name="Liu Z.G."/>
            <person name="Tsui S.K."/>
        </authorList>
    </citation>
    <scope>NUCLEOTIDE SEQUENCE [LARGE SCALE GENOMIC DNA]</scope>
    <source>
        <strain evidence="5">Derp</strain>
    </source>
</reference>
<accession>A0ABQ8J481</accession>
<evidence type="ECO:0000256" key="1">
    <source>
        <dbReference type="ARBA" id="ARBA00006484"/>
    </source>
</evidence>
<dbReference type="Gene3D" id="3.40.50.720">
    <property type="entry name" value="NAD(P)-binding Rossmann-like Domain"/>
    <property type="match status" value="1"/>
</dbReference>